<evidence type="ECO:0000313" key="1">
    <source>
        <dbReference type="EMBL" id="CAG7837974.1"/>
    </source>
</evidence>
<comment type="caution">
    <text evidence="1">The sequence shown here is derived from an EMBL/GenBank/DDBJ whole genome shotgun (WGS) entry which is preliminary data.</text>
</comment>
<reference evidence="1" key="1">
    <citation type="submission" date="2021-06" db="EMBL/GenBank/DDBJ databases">
        <authorList>
            <person name="Hodson N. C."/>
            <person name="Mongue J. A."/>
            <person name="Jaron S. K."/>
        </authorList>
    </citation>
    <scope>NUCLEOTIDE SEQUENCE</scope>
</reference>
<sequence>PGHHVPGQNKDPLRTG</sequence>
<dbReference type="EMBL" id="CAJVCH010571615">
    <property type="protein sequence ID" value="CAG7837974.1"/>
    <property type="molecule type" value="Genomic_DNA"/>
</dbReference>
<feature type="non-terminal residue" evidence="1">
    <location>
        <position position="1"/>
    </location>
</feature>
<evidence type="ECO:0000313" key="2">
    <source>
        <dbReference type="Proteomes" id="UP000708208"/>
    </source>
</evidence>
<organism evidence="1 2">
    <name type="scientific">Allacma fusca</name>
    <dbReference type="NCBI Taxonomy" id="39272"/>
    <lineage>
        <taxon>Eukaryota</taxon>
        <taxon>Metazoa</taxon>
        <taxon>Ecdysozoa</taxon>
        <taxon>Arthropoda</taxon>
        <taxon>Hexapoda</taxon>
        <taxon>Collembola</taxon>
        <taxon>Symphypleona</taxon>
        <taxon>Sminthuridae</taxon>
        <taxon>Allacma</taxon>
    </lineage>
</organism>
<keyword evidence="2" id="KW-1185">Reference proteome</keyword>
<accession>A0A8J2PYB1</accession>
<name>A0A8J2PYB1_9HEXA</name>
<dbReference type="AlphaFoldDB" id="A0A8J2PYB1"/>
<gene>
    <name evidence="1" type="ORF">AFUS01_LOCUS46997</name>
</gene>
<proteinExistence type="predicted"/>
<dbReference type="Proteomes" id="UP000708208">
    <property type="component" value="Unassembled WGS sequence"/>
</dbReference>
<protein>
    <submittedName>
        <fullName evidence="1">Uncharacterized protein</fullName>
    </submittedName>
</protein>